<dbReference type="Proteomes" id="UP000295083">
    <property type="component" value="Unassembled WGS sequence"/>
</dbReference>
<keyword evidence="1" id="KW-1133">Transmembrane helix</keyword>
<dbReference type="EMBL" id="QAPG01000684">
    <property type="protein sequence ID" value="TDZ28666.1"/>
    <property type="molecule type" value="Genomic_DNA"/>
</dbReference>
<keyword evidence="3" id="KW-1185">Reference proteome</keyword>
<evidence type="ECO:0000313" key="3">
    <source>
        <dbReference type="Proteomes" id="UP000295083"/>
    </source>
</evidence>
<evidence type="ECO:0000313" key="2">
    <source>
        <dbReference type="EMBL" id="TDZ28666.1"/>
    </source>
</evidence>
<evidence type="ECO:0000256" key="1">
    <source>
        <dbReference type="SAM" id="Phobius"/>
    </source>
</evidence>
<dbReference type="AlphaFoldDB" id="A0A4R8PWL8"/>
<reference evidence="2 3" key="1">
    <citation type="submission" date="2018-11" db="EMBL/GenBank/DDBJ databases">
        <title>Genome sequence and assembly of Colletotrichum spinosum.</title>
        <authorList>
            <person name="Gan P."/>
            <person name="Shirasu K."/>
        </authorList>
    </citation>
    <scope>NUCLEOTIDE SEQUENCE [LARGE SCALE GENOMIC DNA]</scope>
    <source>
        <strain evidence="2 3">CBS 515.97</strain>
    </source>
</reference>
<proteinExistence type="predicted"/>
<accession>A0A4R8PWL8</accession>
<keyword evidence="1" id="KW-0812">Transmembrane</keyword>
<comment type="caution">
    <text evidence="2">The sequence shown here is derived from an EMBL/GenBank/DDBJ whole genome shotgun (WGS) entry which is preliminary data.</text>
</comment>
<gene>
    <name evidence="2" type="ORF">C8035_v010639</name>
</gene>
<organism evidence="2 3">
    <name type="scientific">Colletotrichum spinosum</name>
    <dbReference type="NCBI Taxonomy" id="1347390"/>
    <lineage>
        <taxon>Eukaryota</taxon>
        <taxon>Fungi</taxon>
        <taxon>Dikarya</taxon>
        <taxon>Ascomycota</taxon>
        <taxon>Pezizomycotina</taxon>
        <taxon>Sordariomycetes</taxon>
        <taxon>Hypocreomycetidae</taxon>
        <taxon>Glomerellales</taxon>
        <taxon>Glomerellaceae</taxon>
        <taxon>Colletotrichum</taxon>
        <taxon>Colletotrichum orbiculare species complex</taxon>
    </lineage>
</organism>
<sequence>MNISLIKAIDNYEDYNYFYKGLNELVLYKSNFTIFPNFLKIVIVKFNFEILLINKAIRLAKKRKIKGIKKNLTLR</sequence>
<name>A0A4R8PWL8_9PEZI</name>
<feature type="transmembrane region" description="Helical" evidence="1">
    <location>
        <begin position="34"/>
        <end position="54"/>
    </location>
</feature>
<protein>
    <submittedName>
        <fullName evidence="2">Uncharacterized protein</fullName>
    </submittedName>
</protein>
<keyword evidence="1" id="KW-0472">Membrane</keyword>